<keyword evidence="2" id="KW-1185">Reference proteome</keyword>
<evidence type="ECO:0000313" key="1">
    <source>
        <dbReference type="EMBL" id="KAB8039577.1"/>
    </source>
</evidence>
<dbReference type="Proteomes" id="UP000437748">
    <property type="component" value="Unassembled WGS sequence"/>
</dbReference>
<organism evidence="1 2">
    <name type="scientific">Silvanigrella paludirubra</name>
    <dbReference type="NCBI Taxonomy" id="2499159"/>
    <lineage>
        <taxon>Bacteria</taxon>
        <taxon>Pseudomonadati</taxon>
        <taxon>Bdellovibrionota</taxon>
        <taxon>Oligoflexia</taxon>
        <taxon>Silvanigrellales</taxon>
        <taxon>Silvanigrellaceae</taxon>
        <taxon>Silvanigrella</taxon>
    </lineage>
</organism>
<name>A0A6N6VVY6_9BACT</name>
<reference evidence="1 2" key="1">
    <citation type="submission" date="2019-10" db="EMBL/GenBank/DDBJ databases">
        <title>New species of Slilvanegrellaceae.</title>
        <authorList>
            <person name="Pitt A."/>
            <person name="Hahn M.W."/>
        </authorList>
    </citation>
    <scope>NUCLEOTIDE SEQUENCE [LARGE SCALE GENOMIC DNA]</scope>
    <source>
        <strain evidence="1 2">SP-Ram-0.45-NSY-1</strain>
    </source>
</reference>
<dbReference type="AlphaFoldDB" id="A0A6N6VVY6"/>
<evidence type="ECO:0000313" key="2">
    <source>
        <dbReference type="Proteomes" id="UP000437748"/>
    </source>
</evidence>
<protein>
    <submittedName>
        <fullName evidence="1">Uncharacterized protein</fullName>
    </submittedName>
</protein>
<proteinExistence type="predicted"/>
<dbReference type="RefSeq" id="WP_153418865.1">
    <property type="nucleotide sequence ID" value="NZ_WFLM01000002.1"/>
</dbReference>
<gene>
    <name evidence="1" type="ORF">GCL60_04785</name>
</gene>
<accession>A0A6N6VVY6</accession>
<sequence>MQINIQREANNNSSILSEIVIIYKPELYSQISSITVKDWFTNTQAIIALKKSNDLQVYRFETTPDSLQSSYLIDVNSSAVGAFLFNRLSNNLNTYPVQINPYKDLKVSFFNLGFNYLQDSEK</sequence>
<dbReference type="EMBL" id="WFLM01000002">
    <property type="protein sequence ID" value="KAB8039577.1"/>
    <property type="molecule type" value="Genomic_DNA"/>
</dbReference>
<dbReference type="OrthoDB" id="5296605at2"/>
<comment type="caution">
    <text evidence="1">The sequence shown here is derived from an EMBL/GenBank/DDBJ whole genome shotgun (WGS) entry which is preliminary data.</text>
</comment>